<sequence>MTAWRTAGLNEANGDKANGNKANGNEAKLSIYQNYCNLPIIEDRNVADRLVVSATDYKPRGCGFESHIGMVVYLCLSYCVLALRRGGPFLLLTHTSHSVGFWDFLGSKDGTKRALFYINYSNIAAKLVRQALKPEFRADAAKRGDSHLKVTKWADGKPIRAPQSV</sequence>
<proteinExistence type="inferred from homology"/>
<gene>
    <name evidence="2" type="ORF">MELIAE_LOCUS665</name>
</gene>
<dbReference type="EMBL" id="OV121132">
    <property type="protein sequence ID" value="CAH0546517.1"/>
    <property type="molecule type" value="Genomic_DNA"/>
</dbReference>
<dbReference type="CDD" id="cd12153">
    <property type="entry name" value="F1-ATPase_epsilon"/>
    <property type="match status" value="1"/>
</dbReference>
<dbReference type="AlphaFoldDB" id="A0A9P0APA9"/>
<dbReference type="GO" id="GO:0005743">
    <property type="term" value="C:mitochondrial inner membrane"/>
    <property type="evidence" value="ECO:0007669"/>
    <property type="project" value="InterPro"/>
</dbReference>
<evidence type="ECO:0000256" key="1">
    <source>
        <dbReference type="ARBA" id="ARBA00009502"/>
    </source>
</evidence>
<evidence type="ECO:0000313" key="3">
    <source>
        <dbReference type="Proteomes" id="UP001154078"/>
    </source>
</evidence>
<dbReference type="Proteomes" id="UP001154078">
    <property type="component" value="Chromosome 1"/>
</dbReference>
<dbReference type="Gene3D" id="1.10.1620.20">
    <property type="entry name" value="ATP synthase, F1 complex, epsilon subunit superfamily, mitochondrial"/>
    <property type="match status" value="1"/>
</dbReference>
<comment type="similarity">
    <text evidence="1">Belongs to the eukaryotic ATPase epsilon family.</text>
</comment>
<dbReference type="SUPFAM" id="SSF48690">
    <property type="entry name" value="Epsilon subunit of mitochondrial F1F0-ATP synthase"/>
    <property type="match status" value="1"/>
</dbReference>
<dbReference type="GO" id="GO:0045259">
    <property type="term" value="C:proton-transporting ATP synthase complex"/>
    <property type="evidence" value="ECO:0007669"/>
    <property type="project" value="InterPro"/>
</dbReference>
<accession>A0A9P0APA9</accession>
<dbReference type="Pfam" id="PF04627">
    <property type="entry name" value="ATP-synt_Eps"/>
    <property type="match status" value="1"/>
</dbReference>
<dbReference type="InterPro" id="IPR006721">
    <property type="entry name" value="ATP_synth_F1_esu_mt"/>
</dbReference>
<dbReference type="GO" id="GO:0042776">
    <property type="term" value="P:proton motive force-driven mitochondrial ATP synthesis"/>
    <property type="evidence" value="ECO:0007669"/>
    <property type="project" value="TreeGrafter"/>
</dbReference>
<dbReference type="GO" id="GO:0046933">
    <property type="term" value="F:proton-transporting ATP synthase activity, rotational mechanism"/>
    <property type="evidence" value="ECO:0007669"/>
    <property type="project" value="InterPro"/>
</dbReference>
<dbReference type="OrthoDB" id="269124at2759"/>
<organism evidence="2 3">
    <name type="scientific">Brassicogethes aeneus</name>
    <name type="common">Rape pollen beetle</name>
    <name type="synonym">Meligethes aeneus</name>
    <dbReference type="NCBI Taxonomy" id="1431903"/>
    <lineage>
        <taxon>Eukaryota</taxon>
        <taxon>Metazoa</taxon>
        <taxon>Ecdysozoa</taxon>
        <taxon>Arthropoda</taxon>
        <taxon>Hexapoda</taxon>
        <taxon>Insecta</taxon>
        <taxon>Pterygota</taxon>
        <taxon>Neoptera</taxon>
        <taxon>Endopterygota</taxon>
        <taxon>Coleoptera</taxon>
        <taxon>Polyphaga</taxon>
        <taxon>Cucujiformia</taxon>
        <taxon>Nitidulidae</taxon>
        <taxon>Meligethinae</taxon>
        <taxon>Brassicogethes</taxon>
    </lineage>
</organism>
<dbReference type="PANTHER" id="PTHR12448">
    <property type="entry name" value="ATP SYNTHASE EPSILON CHAIN, MITOCHONDRIAL"/>
    <property type="match status" value="1"/>
</dbReference>
<name>A0A9P0APA9_BRAAE</name>
<protein>
    <submittedName>
        <fullName evidence="2">Uncharacterized protein</fullName>
    </submittedName>
</protein>
<dbReference type="PANTHER" id="PTHR12448:SF0">
    <property type="entry name" value="ATP SYNTHASE SUBUNIT EPSILON, MITOCHONDRIAL"/>
    <property type="match status" value="1"/>
</dbReference>
<reference evidence="2" key="1">
    <citation type="submission" date="2021-12" db="EMBL/GenBank/DDBJ databases">
        <authorList>
            <person name="King R."/>
        </authorList>
    </citation>
    <scope>NUCLEOTIDE SEQUENCE</scope>
</reference>
<keyword evidence="3" id="KW-1185">Reference proteome</keyword>
<dbReference type="InterPro" id="IPR036742">
    <property type="entry name" value="ATP_synth_F1_esu_sf_mt"/>
</dbReference>
<evidence type="ECO:0000313" key="2">
    <source>
        <dbReference type="EMBL" id="CAH0546517.1"/>
    </source>
</evidence>